<dbReference type="Proteomes" id="UP000013909">
    <property type="component" value="Unassembled WGS sequence"/>
</dbReference>
<reference evidence="2 3" key="1">
    <citation type="submission" date="2013-02" db="EMBL/GenBank/DDBJ databases">
        <title>A novel strain isolated from Lonar lake, Maharashtra, India.</title>
        <authorList>
            <person name="Singh A."/>
        </authorList>
    </citation>
    <scope>NUCLEOTIDE SEQUENCE [LARGE SCALE GENOMIC DNA]</scope>
    <source>
        <strain evidence="2 3">AK24</strain>
    </source>
</reference>
<dbReference type="EMBL" id="AQHR01000107">
    <property type="protein sequence ID" value="EON75372.1"/>
    <property type="molecule type" value="Genomic_DNA"/>
</dbReference>
<feature type="chain" id="PRO_5004451665" evidence="1">
    <location>
        <begin position="30"/>
        <end position="298"/>
    </location>
</feature>
<feature type="signal peptide" evidence="1">
    <location>
        <begin position="1"/>
        <end position="29"/>
    </location>
</feature>
<name>R7ZMR4_9BACT</name>
<evidence type="ECO:0000256" key="1">
    <source>
        <dbReference type="SAM" id="SignalP"/>
    </source>
</evidence>
<dbReference type="AlphaFoldDB" id="R7ZMR4"/>
<evidence type="ECO:0000313" key="3">
    <source>
        <dbReference type="Proteomes" id="UP000013909"/>
    </source>
</evidence>
<evidence type="ECO:0000313" key="2">
    <source>
        <dbReference type="EMBL" id="EON75372.1"/>
    </source>
</evidence>
<gene>
    <name evidence="2" type="ORF">ADIS_4076</name>
</gene>
<dbReference type="OrthoDB" id="925143at2"/>
<comment type="caution">
    <text evidence="2">The sequence shown here is derived from an EMBL/GenBank/DDBJ whole genome shotgun (WGS) entry which is preliminary data.</text>
</comment>
<proteinExistence type="predicted"/>
<sequence length="298" mass="32303">MKSKIPTLLSIGRLLLLLSCCFYFIQANAQQVGRVTWEGYGISFHVPNGWIGHELPEGYVLIAENSPGFMSLSLNSFDSPTQLKAEMVRGITEGDEVNLNPIGDILEIDSGVYGAHFAGTIESDSAIAYGLAILNAEGFGVNVLAATNVVSFGDILKEDAILLAKSLVFDSIKTIDVGLVGLWQERLSQMTLNLLPDCSGNQWEEGTLPARIDLGADGQFRFSDPPTQYQKDTRVNAMPRSPEPIVKGTWEIQATDQGGAKLLLHLEDGGTVEFHLDTAPQGHVYLDGTCYAPVAMTR</sequence>
<organism evidence="2 3">
    <name type="scientific">Lunatimonas lonarensis</name>
    <dbReference type="NCBI Taxonomy" id="1232681"/>
    <lineage>
        <taxon>Bacteria</taxon>
        <taxon>Pseudomonadati</taxon>
        <taxon>Bacteroidota</taxon>
        <taxon>Cytophagia</taxon>
        <taxon>Cytophagales</taxon>
        <taxon>Cyclobacteriaceae</taxon>
    </lineage>
</organism>
<protein>
    <submittedName>
        <fullName evidence="2">Uncharacterized protein</fullName>
    </submittedName>
</protein>
<keyword evidence="1" id="KW-0732">Signal</keyword>
<dbReference type="STRING" id="1232681.ADIS_4076"/>
<accession>R7ZMR4</accession>
<dbReference type="RefSeq" id="WP_010856203.1">
    <property type="nucleotide sequence ID" value="NZ_AQHR01000107.1"/>
</dbReference>
<keyword evidence="3" id="KW-1185">Reference proteome</keyword>